<proteinExistence type="predicted"/>
<dbReference type="EMBL" id="CP022753">
    <property type="protein sequence ID" value="ASU82622.1"/>
    <property type="molecule type" value="Genomic_DNA"/>
</dbReference>
<dbReference type="GO" id="GO:0032259">
    <property type="term" value="P:methylation"/>
    <property type="evidence" value="ECO:0007669"/>
    <property type="project" value="UniProtKB-KW"/>
</dbReference>
<gene>
    <name evidence="3" type="ORF">CDO52_07345</name>
</gene>
<feature type="transmembrane region" description="Helical" evidence="2">
    <location>
        <begin position="59"/>
        <end position="77"/>
    </location>
</feature>
<dbReference type="AlphaFoldDB" id="A0A223S3B8"/>
<dbReference type="KEGG" id="ngv:CDO52_07345"/>
<dbReference type="Proteomes" id="UP000215005">
    <property type="component" value="Chromosome"/>
</dbReference>
<keyword evidence="3" id="KW-0489">Methyltransferase</keyword>
<feature type="compositionally biased region" description="Polar residues" evidence="1">
    <location>
        <begin position="189"/>
        <end position="201"/>
    </location>
</feature>
<sequence>MLPIGAVDSAPIRYRSAAGIIAEFRRRSAHSANIGFGHSDTAIFFDHGGSTMPLPRARLLTLLVVGAVGGIGLLATLRTADALGWAAALGLAALGTVGLVLGILALLVRRVTHQILRLSRTLDQNTRSMSEAFGEHRVEFAEIIEGTRAELAGSFDRVRTAVREIHGNLDHIRSGAADTPQAHQFGHFPSTSDSIPRQDNSGSGGTMQEDVQKSGAAARFSPKVPTPRGWATSPDVQRFVALAVLERQPGLVVECGSGTSSIWLGETLRRTGTGRLVTLEHDERYARLARDMVAAHGLDDIVEVRFAPLTEWQRDDGDDRDAPGDADAPAWRWYDREAVRDLSGIDMLFVDGPPTDAGARAHYPAGPVLFPLCSPSALIVLDDDTDPADDEAAGDHWMAEDPVLQRESLPGEADSVHVFTWKQETA</sequence>
<dbReference type="Pfam" id="PF13578">
    <property type="entry name" value="Methyltransf_24"/>
    <property type="match status" value="1"/>
</dbReference>
<dbReference type="GO" id="GO:0008168">
    <property type="term" value="F:methyltransferase activity"/>
    <property type="evidence" value="ECO:0007669"/>
    <property type="project" value="UniProtKB-KW"/>
</dbReference>
<keyword evidence="2" id="KW-0812">Transmembrane</keyword>
<organism evidence="3 4">
    <name type="scientific">Nocardiopsis gilva YIM 90087</name>
    <dbReference type="NCBI Taxonomy" id="1235441"/>
    <lineage>
        <taxon>Bacteria</taxon>
        <taxon>Bacillati</taxon>
        <taxon>Actinomycetota</taxon>
        <taxon>Actinomycetes</taxon>
        <taxon>Streptosporangiales</taxon>
        <taxon>Nocardiopsidaceae</taxon>
        <taxon>Nocardiopsis</taxon>
    </lineage>
</organism>
<keyword evidence="2" id="KW-0472">Membrane</keyword>
<dbReference type="SUPFAM" id="SSF53335">
    <property type="entry name" value="S-adenosyl-L-methionine-dependent methyltransferases"/>
    <property type="match status" value="1"/>
</dbReference>
<feature type="region of interest" description="Disordered" evidence="1">
    <location>
        <begin position="179"/>
        <end position="229"/>
    </location>
</feature>
<evidence type="ECO:0000256" key="1">
    <source>
        <dbReference type="SAM" id="MobiDB-lite"/>
    </source>
</evidence>
<keyword evidence="3" id="KW-0808">Transferase</keyword>
<feature type="transmembrane region" description="Helical" evidence="2">
    <location>
        <begin position="83"/>
        <end position="108"/>
    </location>
</feature>
<protein>
    <submittedName>
        <fullName evidence="3">Class I SAM-dependent methyltransferase</fullName>
    </submittedName>
</protein>
<dbReference type="Gene3D" id="3.40.50.150">
    <property type="entry name" value="Vaccinia Virus protein VP39"/>
    <property type="match status" value="1"/>
</dbReference>
<evidence type="ECO:0000313" key="3">
    <source>
        <dbReference type="EMBL" id="ASU82622.1"/>
    </source>
</evidence>
<reference evidence="3 4" key="1">
    <citation type="submission" date="2017-08" db="EMBL/GenBank/DDBJ databases">
        <title>The complete genome sequence of Nocardiopsis gilva YIM 90087.</title>
        <authorList>
            <person name="Yin M."/>
            <person name="Tang S."/>
        </authorList>
    </citation>
    <scope>NUCLEOTIDE SEQUENCE [LARGE SCALE GENOMIC DNA]</scope>
    <source>
        <strain evidence="3 4">YIM 90087</strain>
    </source>
</reference>
<evidence type="ECO:0000313" key="4">
    <source>
        <dbReference type="Proteomes" id="UP000215005"/>
    </source>
</evidence>
<keyword evidence="4" id="KW-1185">Reference proteome</keyword>
<keyword evidence="2" id="KW-1133">Transmembrane helix</keyword>
<evidence type="ECO:0000256" key="2">
    <source>
        <dbReference type="SAM" id="Phobius"/>
    </source>
</evidence>
<dbReference type="InterPro" id="IPR029063">
    <property type="entry name" value="SAM-dependent_MTases_sf"/>
</dbReference>
<accession>A0A223S3B8</accession>
<name>A0A223S3B8_9ACTN</name>